<name>A0A2N3G886_9ACTN</name>
<dbReference type="GO" id="GO:0008837">
    <property type="term" value="F:diaminopimelate epimerase activity"/>
    <property type="evidence" value="ECO:0007669"/>
    <property type="project" value="UniProtKB-UniRule"/>
</dbReference>
<dbReference type="EMBL" id="PHEX01000002">
    <property type="protein sequence ID" value="PKQ28926.1"/>
    <property type="molecule type" value="Genomic_DNA"/>
</dbReference>
<dbReference type="PANTHER" id="PTHR31689:SF0">
    <property type="entry name" value="DIAMINOPIMELATE EPIMERASE"/>
    <property type="match status" value="1"/>
</dbReference>
<dbReference type="HAMAP" id="MF_00197">
    <property type="entry name" value="DAP_epimerase"/>
    <property type="match status" value="1"/>
</dbReference>
<feature type="site" description="Could be important to modulate the pK values of the two catalytic cysteine residues" evidence="9">
    <location>
        <position position="168"/>
    </location>
</feature>
<keyword evidence="6 9" id="KW-0457">Lysine biosynthesis</keyword>
<dbReference type="Pfam" id="PF01678">
    <property type="entry name" value="DAP_epimerase"/>
    <property type="match status" value="2"/>
</dbReference>
<feature type="binding site" evidence="9">
    <location>
        <begin position="227"/>
        <end position="228"/>
    </location>
    <ligand>
        <name>substrate</name>
    </ligand>
</feature>
<sequence>MEFFKYEAAGNDFIMLDRFSGGNETTPDEARRLCARRTGVGADGVIEMLPSDSCDLKMRILNADGSEAQMCGNGARALFLFALDRGVLDSDEATVETLSGARRVSRAKTQHRGQAPVLRFSVDMGVPKYRRADIPMEGQPTEEAVSIELPLESRDPVTVTCVSMGNPHCVVFVQDVNGYPVQNVGPLLETHRFFPERTNVEFVEILDDGNLEARVWERGVGETLACGTGACASVVAASVNGLIPKRASVFLPGGALVVDWTEDGVLLTGPARHVFDGKTVH</sequence>
<feature type="binding site" evidence="9">
    <location>
        <position position="62"/>
    </location>
    <ligand>
        <name>substrate</name>
    </ligand>
</feature>
<feature type="binding site" evidence="9">
    <location>
        <begin position="217"/>
        <end position="218"/>
    </location>
    <ligand>
        <name>substrate</name>
    </ligand>
</feature>
<comment type="similarity">
    <text evidence="2 9">Belongs to the diaminopimelate epimerase family.</text>
</comment>
<proteinExistence type="inferred from homology"/>
<feature type="binding site" evidence="9">
    <location>
        <begin position="72"/>
        <end position="73"/>
    </location>
    <ligand>
        <name>substrate</name>
    </ligand>
</feature>
<protein>
    <recommendedName>
        <fullName evidence="3 9">Diaminopimelate epimerase</fullName>
        <shortName evidence="9">DAP epimerase</shortName>
        <ecNumber evidence="3 9">5.1.1.7</ecNumber>
    </recommendedName>
    <alternativeName>
        <fullName evidence="9">PLP-independent amino acid racemase</fullName>
    </alternativeName>
</protein>
<evidence type="ECO:0000256" key="2">
    <source>
        <dbReference type="ARBA" id="ARBA00010219"/>
    </source>
</evidence>
<comment type="catalytic activity">
    <reaction evidence="8 9">
        <text>(2S,6S)-2,6-diaminopimelate = meso-2,6-diaminopimelate</text>
        <dbReference type="Rhea" id="RHEA:15393"/>
        <dbReference type="ChEBI" id="CHEBI:57609"/>
        <dbReference type="ChEBI" id="CHEBI:57791"/>
        <dbReference type="EC" id="5.1.1.7"/>
    </reaction>
</comment>
<comment type="caution">
    <text evidence="9">Lacks conserved residue(s) required for the propagation of feature annotation.</text>
</comment>
<dbReference type="InterPro" id="IPR018510">
    <property type="entry name" value="DAP_epimerase_AS"/>
</dbReference>
<dbReference type="UniPathway" id="UPA00034">
    <property type="reaction ID" value="UER00025"/>
</dbReference>
<dbReference type="NCBIfam" id="TIGR00652">
    <property type="entry name" value="DapF"/>
    <property type="match status" value="1"/>
</dbReference>
<dbReference type="GO" id="GO:0005829">
    <property type="term" value="C:cytosol"/>
    <property type="evidence" value="ECO:0007669"/>
    <property type="project" value="TreeGrafter"/>
</dbReference>
<evidence type="ECO:0000256" key="8">
    <source>
        <dbReference type="ARBA" id="ARBA00051712"/>
    </source>
</evidence>
<evidence type="ECO:0000256" key="9">
    <source>
        <dbReference type="HAMAP-Rule" id="MF_00197"/>
    </source>
</evidence>
<feature type="site" description="Could be important to modulate the pK values of the two catalytic cysteine residues" evidence="9">
    <location>
        <position position="217"/>
    </location>
</feature>
<comment type="subunit">
    <text evidence="9">Homodimer.</text>
</comment>
<keyword evidence="7 9" id="KW-0413">Isomerase</keyword>
<comment type="function">
    <text evidence="9">Catalyzes the stereoinversion of LL-2,6-diaminopimelate (L,L-DAP) to meso-diaminopimelate (meso-DAP), a precursor of L-lysine and an essential component of the bacterial peptidoglycan.</text>
</comment>
<feature type="binding site" evidence="9">
    <location>
        <position position="11"/>
    </location>
    <ligand>
        <name>substrate</name>
    </ligand>
</feature>
<feature type="binding site" evidence="9">
    <location>
        <position position="166"/>
    </location>
    <ligand>
        <name>substrate</name>
    </ligand>
</feature>
<keyword evidence="4 9" id="KW-0963">Cytoplasm</keyword>
<evidence type="ECO:0000256" key="10">
    <source>
        <dbReference type="PROSITE-ProRule" id="PRU10125"/>
    </source>
</evidence>
<accession>A0A2N3G886</accession>
<evidence type="ECO:0000256" key="1">
    <source>
        <dbReference type="ARBA" id="ARBA00005196"/>
    </source>
</evidence>
<comment type="subcellular location">
    <subcellularLocation>
        <location evidence="9">Cytoplasm</location>
    </subcellularLocation>
</comment>
<feature type="active site" description="Proton acceptor" evidence="9">
    <location>
        <position position="226"/>
    </location>
</feature>
<dbReference type="AlphaFoldDB" id="A0A2N3G886"/>
<organism evidence="11 12">
    <name type="scientific">Candidatus Anoxymicrobium japonicum</name>
    <dbReference type="NCBI Taxonomy" id="2013648"/>
    <lineage>
        <taxon>Bacteria</taxon>
        <taxon>Bacillati</taxon>
        <taxon>Actinomycetota</taxon>
        <taxon>Candidatus Geothermincolia</taxon>
        <taxon>Candidatus Geothermincolales</taxon>
        <taxon>Candidatus Anoxymicrobiaceae</taxon>
        <taxon>Candidatus Anoxymicrobium</taxon>
    </lineage>
</organism>
<evidence type="ECO:0000256" key="4">
    <source>
        <dbReference type="ARBA" id="ARBA00022490"/>
    </source>
</evidence>
<evidence type="ECO:0000256" key="7">
    <source>
        <dbReference type="ARBA" id="ARBA00023235"/>
    </source>
</evidence>
<evidence type="ECO:0000256" key="6">
    <source>
        <dbReference type="ARBA" id="ARBA00023154"/>
    </source>
</evidence>
<dbReference type="SUPFAM" id="SSF54506">
    <property type="entry name" value="Diaminopimelate epimerase-like"/>
    <property type="match status" value="2"/>
</dbReference>
<feature type="active site" description="Proton donor" evidence="9">
    <location>
        <position position="71"/>
    </location>
</feature>
<evidence type="ECO:0000313" key="12">
    <source>
        <dbReference type="Proteomes" id="UP000233654"/>
    </source>
</evidence>
<feature type="active site" evidence="10">
    <location>
        <position position="71"/>
    </location>
</feature>
<dbReference type="Gene3D" id="3.10.310.10">
    <property type="entry name" value="Diaminopimelate Epimerase, Chain A, domain 1"/>
    <property type="match status" value="2"/>
</dbReference>
<dbReference type="FunFam" id="3.10.310.10:FF:000004">
    <property type="entry name" value="Diaminopimelate epimerase"/>
    <property type="match status" value="1"/>
</dbReference>
<reference evidence="11 12" key="1">
    <citation type="journal article" date="2017" name="ISME J.">
        <title>Potential for microbial H2 and metal transformations associated with novel bacteria and archaea in deep terrestrial subsurface sediments.</title>
        <authorList>
            <person name="Hernsdorf A.W."/>
            <person name="Amano Y."/>
            <person name="Miyakawa K."/>
            <person name="Ise K."/>
            <person name="Suzuki Y."/>
            <person name="Anantharaman K."/>
            <person name="Probst A."/>
            <person name="Burstein D."/>
            <person name="Thomas B.C."/>
            <person name="Banfield J.F."/>
        </authorList>
    </citation>
    <scope>NUCLEOTIDE SEQUENCE [LARGE SCALE GENOMIC DNA]</scope>
    <source>
        <strain evidence="11">HGW-Actinobacteria-3</strain>
    </source>
</reference>
<dbReference type="PANTHER" id="PTHR31689">
    <property type="entry name" value="DIAMINOPIMELATE EPIMERASE, CHLOROPLASTIC"/>
    <property type="match status" value="1"/>
</dbReference>
<evidence type="ECO:0000313" key="11">
    <source>
        <dbReference type="EMBL" id="PKQ28926.1"/>
    </source>
</evidence>
<dbReference type="InterPro" id="IPR001653">
    <property type="entry name" value="DAP_epimerase_DapF"/>
</dbReference>
<evidence type="ECO:0000256" key="3">
    <source>
        <dbReference type="ARBA" id="ARBA00013080"/>
    </source>
</evidence>
<dbReference type="Proteomes" id="UP000233654">
    <property type="component" value="Unassembled WGS sequence"/>
</dbReference>
<comment type="pathway">
    <text evidence="1 9">Amino-acid biosynthesis; L-lysine biosynthesis via DAP pathway; DL-2,6-diaminopimelate from LL-2,6-diaminopimelate: step 1/1.</text>
</comment>
<keyword evidence="5 9" id="KW-0028">Amino-acid biosynthesis</keyword>
<feature type="binding site" evidence="9">
    <location>
        <position position="199"/>
    </location>
    <ligand>
        <name>substrate</name>
    </ligand>
</feature>
<gene>
    <name evidence="9" type="primary">dapF</name>
    <name evidence="11" type="ORF">CVT63_00345</name>
</gene>
<dbReference type="PROSITE" id="PS01326">
    <property type="entry name" value="DAP_EPIMERASE"/>
    <property type="match status" value="1"/>
</dbReference>
<comment type="caution">
    <text evidence="11">The sequence shown here is derived from an EMBL/GenBank/DDBJ whole genome shotgun (WGS) entry which is preliminary data.</text>
</comment>
<dbReference type="EC" id="5.1.1.7" evidence="3 9"/>
<evidence type="ECO:0000256" key="5">
    <source>
        <dbReference type="ARBA" id="ARBA00022605"/>
    </source>
</evidence>
<dbReference type="GO" id="GO:0009089">
    <property type="term" value="P:lysine biosynthetic process via diaminopimelate"/>
    <property type="evidence" value="ECO:0007669"/>
    <property type="project" value="UniProtKB-UniRule"/>
</dbReference>